<dbReference type="EMBL" id="BKAG01000014">
    <property type="protein sequence ID" value="GEP43079.1"/>
    <property type="molecule type" value="Genomic_DNA"/>
</dbReference>
<reference evidence="2 3" key="1">
    <citation type="submission" date="2019-07" db="EMBL/GenBank/DDBJ databases">
        <title>Whole genome shotgun sequence of Brevifollis gellanilyticus NBRC 108608.</title>
        <authorList>
            <person name="Hosoyama A."/>
            <person name="Uohara A."/>
            <person name="Ohji S."/>
            <person name="Ichikawa N."/>
        </authorList>
    </citation>
    <scope>NUCLEOTIDE SEQUENCE [LARGE SCALE GENOMIC DNA]</scope>
    <source>
        <strain evidence="2 3">NBRC 108608</strain>
    </source>
</reference>
<protein>
    <submittedName>
        <fullName evidence="2">Uncharacterized protein</fullName>
    </submittedName>
</protein>
<sequence length="94" mass="10223">MAKNTVLSLEQLKRAVEIHEQIEKLQAELSSLLGQSAGAKRGRKPGTKASASSGDAVKSIPAKKKVKRVMSPEAKEKIAQAQRKRWAKSKKATD</sequence>
<feature type="region of interest" description="Disordered" evidence="1">
    <location>
        <begin position="35"/>
        <end position="94"/>
    </location>
</feature>
<evidence type="ECO:0000313" key="2">
    <source>
        <dbReference type="EMBL" id="GEP43079.1"/>
    </source>
</evidence>
<keyword evidence="3" id="KW-1185">Reference proteome</keyword>
<feature type="compositionally biased region" description="Basic residues" evidence="1">
    <location>
        <begin position="82"/>
        <end position="94"/>
    </location>
</feature>
<name>A0A512M8L3_9BACT</name>
<evidence type="ECO:0000313" key="3">
    <source>
        <dbReference type="Proteomes" id="UP000321577"/>
    </source>
</evidence>
<accession>A0A512M8L3</accession>
<dbReference type="Proteomes" id="UP000321577">
    <property type="component" value="Unassembled WGS sequence"/>
</dbReference>
<dbReference type="AlphaFoldDB" id="A0A512M8L3"/>
<gene>
    <name evidence="2" type="ORF">BGE01nite_23700</name>
</gene>
<dbReference type="RefSeq" id="WP_146850660.1">
    <property type="nucleotide sequence ID" value="NZ_BKAG01000014.1"/>
</dbReference>
<organism evidence="2 3">
    <name type="scientific">Brevifollis gellanilyticus</name>
    <dbReference type="NCBI Taxonomy" id="748831"/>
    <lineage>
        <taxon>Bacteria</taxon>
        <taxon>Pseudomonadati</taxon>
        <taxon>Verrucomicrobiota</taxon>
        <taxon>Verrucomicrobiia</taxon>
        <taxon>Verrucomicrobiales</taxon>
        <taxon>Verrucomicrobiaceae</taxon>
    </lineage>
</organism>
<evidence type="ECO:0000256" key="1">
    <source>
        <dbReference type="SAM" id="MobiDB-lite"/>
    </source>
</evidence>
<proteinExistence type="predicted"/>
<comment type="caution">
    <text evidence="2">The sequence shown here is derived from an EMBL/GenBank/DDBJ whole genome shotgun (WGS) entry which is preliminary data.</text>
</comment>
<dbReference type="OrthoDB" id="198949at2"/>